<dbReference type="Pfam" id="PF00072">
    <property type="entry name" value="Response_reg"/>
    <property type="match status" value="1"/>
</dbReference>
<dbReference type="Gene3D" id="3.40.50.2300">
    <property type="match status" value="1"/>
</dbReference>
<gene>
    <name evidence="14" type="ORF">MKW98_019727</name>
</gene>
<evidence type="ECO:0000256" key="1">
    <source>
        <dbReference type="ARBA" id="ARBA00022553"/>
    </source>
</evidence>
<keyword evidence="4 7" id="KW-0547">Nucleotide-binding</keyword>
<dbReference type="InterPro" id="IPR058544">
    <property type="entry name" value="ETR1_N"/>
</dbReference>
<evidence type="ECO:0000256" key="7">
    <source>
        <dbReference type="PIRNR" id="PIRNR026389"/>
    </source>
</evidence>
<dbReference type="PROSITE" id="PS50110">
    <property type="entry name" value="RESPONSE_REGULATORY"/>
    <property type="match status" value="1"/>
</dbReference>
<evidence type="ECO:0000256" key="10">
    <source>
        <dbReference type="PIRSR" id="PIRSR026389-4"/>
    </source>
</evidence>
<dbReference type="GO" id="GO:0046872">
    <property type="term" value="F:metal ion binding"/>
    <property type="evidence" value="ECO:0007669"/>
    <property type="project" value="UniProtKB-UniRule"/>
</dbReference>
<keyword evidence="3 7" id="KW-0479">Metal-binding</keyword>
<keyword evidence="2 7" id="KW-0808">Transferase</keyword>
<reference evidence="14" key="1">
    <citation type="submission" date="2022-04" db="EMBL/GenBank/DDBJ databases">
        <title>A functionally conserved STORR gene fusion in Papaver species that diverged 16.8 million years ago.</title>
        <authorList>
            <person name="Catania T."/>
        </authorList>
    </citation>
    <scope>NUCLEOTIDE SEQUENCE</scope>
    <source>
        <strain evidence="14">S-188037</strain>
    </source>
</reference>
<evidence type="ECO:0000313" key="15">
    <source>
        <dbReference type="Proteomes" id="UP001202328"/>
    </source>
</evidence>
<evidence type="ECO:0000259" key="13">
    <source>
        <dbReference type="PROSITE" id="PS50110"/>
    </source>
</evidence>
<dbReference type="SMART" id="SM00065">
    <property type="entry name" value="GAF"/>
    <property type="match status" value="1"/>
</dbReference>
<protein>
    <recommendedName>
        <fullName evidence="7">Ethylene receptor</fullName>
    </recommendedName>
</protein>
<dbReference type="PIRSF" id="PIRSF026389">
    <property type="entry name" value="Ethyln_sen_HK"/>
    <property type="match status" value="1"/>
</dbReference>
<dbReference type="InterPro" id="IPR001789">
    <property type="entry name" value="Sig_transdc_resp-reg_receiver"/>
</dbReference>
<keyword evidence="7 8" id="KW-0186">Copper</keyword>
<keyword evidence="7" id="KW-0675">Receptor</keyword>
<comment type="subcellular location">
    <subcellularLocation>
        <location evidence="7">Endoplasmic reticulum membrane</location>
    </subcellularLocation>
</comment>
<feature type="binding site" evidence="8">
    <location>
        <position position="69"/>
    </location>
    <ligand>
        <name>Cu cation</name>
        <dbReference type="ChEBI" id="CHEBI:23378"/>
    </ligand>
</feature>
<keyword evidence="15" id="KW-1185">Reference proteome</keyword>
<keyword evidence="12" id="KW-0812">Transmembrane</keyword>
<sequence>MLCSCYDEADTVVGMWTLDDIHHLQKVSDLLIATAYFSIPLELFYFVSCSIIFPFKWMLTQFGAFIILCGLTHFLTIFTYDPHTYKLMLSLTILKSLTAIVSCITSITFVTLIPMLLKVMIREGLLIKKTEELDREMVLIKKQEETSYYVRMLTQEIRRSLDRHTILYTTLVELSKVLFLENCVILMPDEDNFVMNFTHELRRRGGFVSVRMDDPEVVEIVRECGVRILGSGSRLSGLVGRGSGVAIRMPLLNISSFNGGTPKTIEPCCYAVLVLVLPVEVNRCWNSQELEIVEVVADQVAVALSHAAVLEESLLIKEQLVEQNIALRKARKMALMANEAKCSFRSVMSREMISPARSIASVLSVLQLENFKSEEQKRMVDTIAKGGLLISAIVEDATGVSGLSDSRLELKSRNFSLYSMLKEAASISKFMCACKKSDFEIIVSELVPDRVIGDETRILQAILYMVGKILGAGDCDIVVLQIYAENDLQDGLDPRYFGWKQDPVPKFTYLHFEVCRRDLRETGGSSLWMRNENEHYDGNPDGGRVTQFNICEKLAELMQGSVSVNHSPYSLSETMNFRIRLQLQRSEGLIDPMCKDPETARSVLEGMNTLLLDRDGFNQSITKKLLEKLECHITVVSSWYQCAQSLLQDGNTYHLLLLDIGMLKEEGHWVFDTLGRLSTRPVVIAMTALKSDRVTRDWCIQNGINGVICKPVILQEMEDELHRIFQLARKTRSPPVTL</sequence>
<comment type="function">
    <text evidence="7">May act early in the ethylene signal transduction pathway, possibly as an ethylene receptor, or as a regulator of the pathway.</text>
</comment>
<dbReference type="AlphaFoldDB" id="A0AAD4TCT7"/>
<keyword evidence="7 12" id="KW-0472">Membrane</keyword>
<dbReference type="Pfam" id="PF01590">
    <property type="entry name" value="GAF"/>
    <property type="match status" value="1"/>
</dbReference>
<dbReference type="Gene3D" id="1.10.287.130">
    <property type="match status" value="1"/>
</dbReference>
<feature type="transmembrane region" description="Helical" evidence="12">
    <location>
        <begin position="59"/>
        <end position="80"/>
    </location>
</feature>
<dbReference type="Proteomes" id="UP001202328">
    <property type="component" value="Unassembled WGS sequence"/>
</dbReference>
<evidence type="ECO:0000256" key="8">
    <source>
        <dbReference type="PIRSR" id="PIRSR026389-2"/>
    </source>
</evidence>
<feature type="cross-link" description="Glycyl lysine isopeptide (Lys-Gly) (interchain with G-Cter in ubiquitin)" evidence="10">
    <location>
        <position position="710"/>
    </location>
</feature>
<dbReference type="SUPFAM" id="SSF52172">
    <property type="entry name" value="CheY-like"/>
    <property type="match status" value="1"/>
</dbReference>
<dbReference type="GO" id="GO:0005789">
    <property type="term" value="C:endoplasmic reticulum membrane"/>
    <property type="evidence" value="ECO:0007669"/>
    <property type="project" value="UniProtKB-SubCell"/>
</dbReference>
<evidence type="ECO:0000313" key="14">
    <source>
        <dbReference type="EMBL" id="KAI3954596.1"/>
    </source>
</evidence>
<dbReference type="GO" id="GO:0051740">
    <property type="term" value="F:ethylene binding"/>
    <property type="evidence" value="ECO:0007669"/>
    <property type="project" value="UniProtKB-UniRule"/>
</dbReference>
<dbReference type="SMART" id="SM00448">
    <property type="entry name" value="REC"/>
    <property type="match status" value="1"/>
</dbReference>
<dbReference type="InterPro" id="IPR011006">
    <property type="entry name" value="CheY-like_superfamily"/>
</dbReference>
<dbReference type="GO" id="GO:0004672">
    <property type="term" value="F:protein kinase activity"/>
    <property type="evidence" value="ECO:0007669"/>
    <property type="project" value="InterPro"/>
</dbReference>
<dbReference type="PANTHER" id="PTHR24423">
    <property type="entry name" value="TWO-COMPONENT SENSOR HISTIDINE KINASE"/>
    <property type="match status" value="1"/>
</dbReference>
<feature type="transmembrane region" description="Helical" evidence="12">
    <location>
        <begin position="92"/>
        <end position="117"/>
    </location>
</feature>
<evidence type="ECO:0000256" key="5">
    <source>
        <dbReference type="ARBA" id="ARBA00022777"/>
    </source>
</evidence>
<keyword evidence="7" id="KW-0936">Ethylene signaling pathway</keyword>
<feature type="transmembrane region" description="Helical" evidence="12">
    <location>
        <begin position="30"/>
        <end position="53"/>
    </location>
</feature>
<comment type="similarity">
    <text evidence="7">Belongs to the ethylene receptor family.</text>
</comment>
<proteinExistence type="inferred from homology"/>
<name>A0AAD4TCT7_9MAGN</name>
<keyword evidence="9" id="KW-1015">Disulfide bond</keyword>
<feature type="disulfide bond" description="Interchain" evidence="9">
    <location>
        <position position="3"/>
    </location>
</feature>
<evidence type="ECO:0000256" key="11">
    <source>
        <dbReference type="PROSITE-ProRule" id="PRU00169"/>
    </source>
</evidence>
<keyword evidence="1 11" id="KW-0597">Phosphoprotein</keyword>
<keyword evidence="5 7" id="KW-0418">Kinase</keyword>
<feature type="binding site" evidence="8">
    <location>
        <position position="73"/>
    </location>
    <ligand>
        <name>Cu cation</name>
        <dbReference type="ChEBI" id="CHEBI:23378"/>
    </ligand>
</feature>
<dbReference type="EMBL" id="JAJJMB010001902">
    <property type="protein sequence ID" value="KAI3954596.1"/>
    <property type="molecule type" value="Genomic_DNA"/>
</dbReference>
<dbReference type="GO" id="GO:0038199">
    <property type="term" value="F:ethylene receptor activity"/>
    <property type="evidence" value="ECO:0007669"/>
    <property type="project" value="UniProtKB-UniRule"/>
</dbReference>
<dbReference type="GO" id="GO:0005524">
    <property type="term" value="F:ATP binding"/>
    <property type="evidence" value="ECO:0007669"/>
    <property type="project" value="UniProtKB-UniRule"/>
</dbReference>
<keyword evidence="7" id="KW-0256">Endoplasmic reticulum</keyword>
<keyword evidence="12" id="KW-1133">Transmembrane helix</keyword>
<evidence type="ECO:0000256" key="12">
    <source>
        <dbReference type="SAM" id="Phobius"/>
    </source>
</evidence>
<organism evidence="14 15">
    <name type="scientific">Papaver atlanticum</name>
    <dbReference type="NCBI Taxonomy" id="357466"/>
    <lineage>
        <taxon>Eukaryota</taxon>
        <taxon>Viridiplantae</taxon>
        <taxon>Streptophyta</taxon>
        <taxon>Embryophyta</taxon>
        <taxon>Tracheophyta</taxon>
        <taxon>Spermatophyta</taxon>
        <taxon>Magnoliopsida</taxon>
        <taxon>Ranunculales</taxon>
        <taxon>Papaveraceae</taxon>
        <taxon>Papaveroideae</taxon>
        <taxon>Papaver</taxon>
    </lineage>
</organism>
<keyword evidence="7" id="KW-0902">Two-component regulatory system</keyword>
<evidence type="ECO:0000256" key="2">
    <source>
        <dbReference type="ARBA" id="ARBA00022679"/>
    </source>
</evidence>
<accession>A0AAD4TCT7</accession>
<feature type="disulfide bond" description="Interchain" evidence="9">
    <location>
        <position position="5"/>
    </location>
</feature>
<feature type="modified residue" description="4-aspartylphosphate" evidence="11">
    <location>
        <position position="659"/>
    </location>
</feature>
<dbReference type="Pfam" id="PF25487">
    <property type="entry name" value="ETR1_N"/>
    <property type="match status" value="1"/>
</dbReference>
<dbReference type="PANTHER" id="PTHR24423:SF622">
    <property type="entry name" value="ETHYLENE RECEPTOR"/>
    <property type="match status" value="1"/>
</dbReference>
<evidence type="ECO:0000256" key="3">
    <source>
        <dbReference type="ARBA" id="ARBA00022723"/>
    </source>
</evidence>
<evidence type="ECO:0000256" key="9">
    <source>
        <dbReference type="PIRSR" id="PIRSR026389-3"/>
    </source>
</evidence>
<keyword evidence="6 7" id="KW-0067">ATP-binding</keyword>
<comment type="cofactor">
    <cofactor evidence="8">
        <name>Cu cation</name>
        <dbReference type="ChEBI" id="CHEBI:23378"/>
    </cofactor>
    <text evidence="8">Binds 1 copper ion per dimer.</text>
</comment>
<comment type="caution">
    <text evidence="14">The sequence shown here is derived from an EMBL/GenBank/DDBJ whole genome shotgun (WGS) entry which is preliminary data.</text>
</comment>
<dbReference type="InterPro" id="IPR014525">
    <property type="entry name" value="ETR"/>
</dbReference>
<dbReference type="InterPro" id="IPR003018">
    <property type="entry name" value="GAF"/>
</dbReference>
<dbReference type="SUPFAM" id="SSF55781">
    <property type="entry name" value="GAF domain-like"/>
    <property type="match status" value="1"/>
</dbReference>
<evidence type="ECO:0000256" key="4">
    <source>
        <dbReference type="ARBA" id="ARBA00022741"/>
    </source>
</evidence>
<feature type="domain" description="Response regulatory" evidence="13">
    <location>
        <begin position="608"/>
        <end position="725"/>
    </location>
</feature>
<evidence type="ECO:0000256" key="6">
    <source>
        <dbReference type="ARBA" id="ARBA00022840"/>
    </source>
</evidence>